<accession>A0A075ATW7</accession>
<evidence type="ECO:0000256" key="3">
    <source>
        <dbReference type="ARBA" id="ARBA00015817"/>
    </source>
</evidence>
<dbReference type="AlphaFoldDB" id="A0A075ATW7"/>
<dbReference type="OrthoDB" id="17346at2759"/>
<evidence type="ECO:0000256" key="1">
    <source>
        <dbReference type="ARBA" id="ARBA00004496"/>
    </source>
</evidence>
<keyword evidence="8" id="KW-1185">Reference proteome</keyword>
<keyword evidence="5" id="KW-0963">Cytoplasm</keyword>
<evidence type="ECO:0000313" key="8">
    <source>
        <dbReference type="Proteomes" id="UP000030755"/>
    </source>
</evidence>
<dbReference type="EMBL" id="KE561198">
    <property type="protein sequence ID" value="EPZ31992.1"/>
    <property type="molecule type" value="Genomic_DNA"/>
</dbReference>
<proteinExistence type="inferred from homology"/>
<comment type="subcellular location">
    <subcellularLocation>
        <location evidence="1">Cytoplasm</location>
    </subcellularLocation>
</comment>
<feature type="domain" description="Rab3GAP catalytic subunit conserved" evidence="6">
    <location>
        <begin position="396"/>
        <end position="530"/>
    </location>
</feature>
<protein>
    <recommendedName>
        <fullName evidence="3">Rab3 GTPase-activating protein catalytic subunit</fullName>
    </recommendedName>
</protein>
<name>A0A075ATW7_ROZAC</name>
<keyword evidence="4" id="KW-0343">GTPase activation</keyword>
<dbReference type="InterPro" id="IPR045700">
    <property type="entry name" value="Rab3GAP1"/>
</dbReference>
<evidence type="ECO:0000313" key="7">
    <source>
        <dbReference type="EMBL" id="EPZ31992.1"/>
    </source>
</evidence>
<dbReference type="HOGENOM" id="CLU_502624_0_0_1"/>
<dbReference type="Pfam" id="PF13890">
    <property type="entry name" value="Rab3-GTPase_cat"/>
    <property type="match status" value="1"/>
</dbReference>
<dbReference type="Proteomes" id="UP000030755">
    <property type="component" value="Unassembled WGS sequence"/>
</dbReference>
<gene>
    <name evidence="7" type="ORF">O9G_004794</name>
</gene>
<dbReference type="STRING" id="988480.A0A075ATW7"/>
<sequence>MNCEKIPISEKYQDFTCVTDWEKLVQSLENGLEINKSIQVNNREFTLEILHKSDEKEQEFLNDIKYNRLVAEFVESNPFGFRNIKLFKPTNEAPVSSLEVRMILSTFMSSIKEKIVAIVPIGSVWRNSFVGLAFDPTTVCHIPYAPRDLDNPYLLAHHFKRILGINDEEILFDCDVRSDYIAMFPKSLSQLDLNVEFDEELKVDFRGLFPPQEFIIESLVVHRISNNNLEHYSSFEIPHKPESFVMKVEFSGIGDGCLTNMLKDVDDAINNHIRCLKDYNNNNPEKSSMVDGLLMFLFDSDCSLSFSIDSSAVSMNEVIGEDKVPGDIPKYPSDLFWNRTLLEQKLAHLRDIVRRKIFLSKVEKRDNEFNDDSSGDEFYDTQEEATEWNNNFQIANERRKGHLQPSGNLRLLNNNKKLYEPVTRQQEEMEVLLSTESQEERKAKFQATELVSDMSAFKAANPEASLEDFVRWHSPRDWIDLNKDEDSLDRLPKEQKGKLSSRMKDPNNIWHKLWKESPSLAIFEQDYATNLEVESQSVESSL</sequence>
<dbReference type="PANTHER" id="PTHR21422:SF9">
    <property type="entry name" value="RAB3 GTPASE-ACTIVATING PROTEIN CATALYTIC SUBUNIT"/>
    <property type="match status" value="1"/>
</dbReference>
<dbReference type="GO" id="GO:0005096">
    <property type="term" value="F:GTPase activator activity"/>
    <property type="evidence" value="ECO:0007669"/>
    <property type="project" value="UniProtKB-KW"/>
</dbReference>
<dbReference type="PANTHER" id="PTHR21422">
    <property type="entry name" value="RAB3 GTPASE-ACTIVATING PROTEIN CATALYTIC SUBUNIT"/>
    <property type="match status" value="1"/>
</dbReference>
<dbReference type="InterPro" id="IPR026147">
    <property type="entry name" value="Rab3GAP1_conserved"/>
</dbReference>
<evidence type="ECO:0000259" key="6">
    <source>
        <dbReference type="Pfam" id="PF13890"/>
    </source>
</evidence>
<organism evidence="7 8">
    <name type="scientific">Rozella allomycis (strain CSF55)</name>
    <dbReference type="NCBI Taxonomy" id="988480"/>
    <lineage>
        <taxon>Eukaryota</taxon>
        <taxon>Fungi</taxon>
        <taxon>Fungi incertae sedis</taxon>
        <taxon>Cryptomycota</taxon>
        <taxon>Cryptomycota incertae sedis</taxon>
        <taxon>Rozella</taxon>
    </lineage>
</organism>
<evidence type="ECO:0000256" key="4">
    <source>
        <dbReference type="ARBA" id="ARBA00022468"/>
    </source>
</evidence>
<dbReference type="GO" id="GO:0005737">
    <property type="term" value="C:cytoplasm"/>
    <property type="evidence" value="ECO:0007669"/>
    <property type="project" value="UniProtKB-SubCell"/>
</dbReference>
<reference evidence="7 8" key="1">
    <citation type="journal article" date="2013" name="Curr. Biol.">
        <title>Shared signatures of parasitism and phylogenomics unite Cryptomycota and microsporidia.</title>
        <authorList>
            <person name="James T.Y."/>
            <person name="Pelin A."/>
            <person name="Bonen L."/>
            <person name="Ahrendt S."/>
            <person name="Sain D."/>
            <person name="Corradi N."/>
            <person name="Stajich J.E."/>
        </authorList>
    </citation>
    <scope>NUCLEOTIDE SEQUENCE [LARGE SCALE GENOMIC DNA]</scope>
    <source>
        <strain evidence="7 8">CSF55</strain>
    </source>
</reference>
<evidence type="ECO:0000256" key="5">
    <source>
        <dbReference type="ARBA" id="ARBA00022490"/>
    </source>
</evidence>
<comment type="similarity">
    <text evidence="2">Belongs to the Rab3-GAP catalytic subunit family.</text>
</comment>
<evidence type="ECO:0000256" key="2">
    <source>
        <dbReference type="ARBA" id="ARBA00008856"/>
    </source>
</evidence>